<reference evidence="16" key="1">
    <citation type="journal article" date="2021" name="Nat. Commun.">
        <title>Genomic analyses provide insights into spinach domestication and the genetic basis of agronomic traits.</title>
        <authorList>
            <person name="Cai X."/>
            <person name="Sun X."/>
            <person name="Xu C."/>
            <person name="Sun H."/>
            <person name="Wang X."/>
            <person name="Ge C."/>
            <person name="Zhang Z."/>
            <person name="Wang Q."/>
            <person name="Fei Z."/>
            <person name="Jiao C."/>
            <person name="Wang Q."/>
        </authorList>
    </citation>
    <scope>NUCLEOTIDE SEQUENCE [LARGE SCALE GENOMIC DNA]</scope>
    <source>
        <strain evidence="16">cv. Varoflay</strain>
    </source>
</reference>
<evidence type="ECO:0000256" key="5">
    <source>
        <dbReference type="ARBA" id="ARBA00022741"/>
    </source>
</evidence>
<dbReference type="PANTHER" id="PTHR27005">
    <property type="entry name" value="WALL-ASSOCIATED RECEPTOR KINASE-LIKE 21"/>
    <property type="match status" value="1"/>
</dbReference>
<dbReference type="GO" id="GO:0004674">
    <property type="term" value="F:protein serine/threonine kinase activity"/>
    <property type="evidence" value="ECO:0007669"/>
    <property type="project" value="UniProtKB-KW"/>
</dbReference>
<dbReference type="PANTHER" id="PTHR27005:SF492">
    <property type="entry name" value="LOW QUALITY PROTEIN: WALL-ASSOCIATED RECEPTOR KINASE-LIKE 1"/>
    <property type="match status" value="1"/>
</dbReference>
<keyword evidence="16" id="KW-1185">Reference proteome</keyword>
<dbReference type="InterPro" id="IPR011009">
    <property type="entry name" value="Kinase-like_dom_sf"/>
</dbReference>
<evidence type="ECO:0000256" key="7">
    <source>
        <dbReference type="ARBA" id="ARBA00022840"/>
    </source>
</evidence>
<feature type="signal peptide" evidence="14">
    <location>
        <begin position="1"/>
        <end position="24"/>
    </location>
</feature>
<keyword evidence="13" id="KW-0812">Transmembrane</keyword>
<proteinExistence type="predicted"/>
<evidence type="ECO:0000256" key="11">
    <source>
        <dbReference type="ARBA" id="ARBA00047951"/>
    </source>
</evidence>
<keyword evidence="9" id="KW-0325">Glycoprotein</keyword>
<name>A0A9R0JH84_SPIOL</name>
<dbReference type="InterPro" id="IPR001245">
    <property type="entry name" value="Ser-Thr/Tyr_kinase_cat_dom"/>
</dbReference>
<dbReference type="InterPro" id="IPR008271">
    <property type="entry name" value="Ser/Thr_kinase_AS"/>
</dbReference>
<dbReference type="GO" id="GO:0007166">
    <property type="term" value="P:cell surface receptor signaling pathway"/>
    <property type="evidence" value="ECO:0000318"/>
    <property type="project" value="GO_Central"/>
</dbReference>
<dbReference type="SMART" id="SM00220">
    <property type="entry name" value="S_TKc"/>
    <property type="match status" value="1"/>
</dbReference>
<feature type="binding site" evidence="12">
    <location>
        <position position="434"/>
    </location>
    <ligand>
        <name>ATP</name>
        <dbReference type="ChEBI" id="CHEBI:30616"/>
    </ligand>
</feature>
<feature type="chain" id="PRO_5046491589" evidence="14">
    <location>
        <begin position="25"/>
        <end position="734"/>
    </location>
</feature>
<comment type="subcellular location">
    <subcellularLocation>
        <location evidence="1">Membrane</location>
        <topology evidence="1">Single-pass type I membrane protein</topology>
    </subcellularLocation>
</comment>
<dbReference type="KEGG" id="soe:110805137"/>
<dbReference type="InterPro" id="IPR025287">
    <property type="entry name" value="WAK_GUB"/>
</dbReference>
<dbReference type="Pfam" id="PF13947">
    <property type="entry name" value="GUB_WAK_bind"/>
    <property type="match status" value="1"/>
</dbReference>
<feature type="transmembrane region" description="Helical" evidence="13">
    <location>
        <begin position="331"/>
        <end position="353"/>
    </location>
</feature>
<evidence type="ECO:0000256" key="2">
    <source>
        <dbReference type="ARBA" id="ARBA00022527"/>
    </source>
</evidence>
<comment type="catalytic activity">
    <reaction evidence="10">
        <text>L-seryl-[protein] + ATP = O-phospho-L-seryl-[protein] + ADP + H(+)</text>
        <dbReference type="Rhea" id="RHEA:17989"/>
        <dbReference type="Rhea" id="RHEA-COMP:9863"/>
        <dbReference type="Rhea" id="RHEA-COMP:11604"/>
        <dbReference type="ChEBI" id="CHEBI:15378"/>
        <dbReference type="ChEBI" id="CHEBI:29999"/>
        <dbReference type="ChEBI" id="CHEBI:30616"/>
        <dbReference type="ChEBI" id="CHEBI:83421"/>
        <dbReference type="ChEBI" id="CHEBI:456216"/>
    </reaction>
</comment>
<evidence type="ECO:0000256" key="12">
    <source>
        <dbReference type="PROSITE-ProRule" id="PRU10141"/>
    </source>
</evidence>
<keyword evidence="7 12" id="KW-0067">ATP-binding</keyword>
<dbReference type="GO" id="GO:0005524">
    <property type="term" value="F:ATP binding"/>
    <property type="evidence" value="ECO:0007669"/>
    <property type="project" value="UniProtKB-UniRule"/>
</dbReference>
<dbReference type="GeneID" id="110805137"/>
<dbReference type="InterPro" id="IPR045274">
    <property type="entry name" value="WAK-like"/>
</dbReference>
<dbReference type="PROSITE" id="PS00107">
    <property type="entry name" value="PROTEIN_KINASE_ATP"/>
    <property type="match status" value="1"/>
</dbReference>
<dbReference type="InterPro" id="IPR000719">
    <property type="entry name" value="Prot_kinase_dom"/>
</dbReference>
<dbReference type="InterPro" id="IPR017441">
    <property type="entry name" value="Protein_kinase_ATP_BS"/>
</dbReference>
<evidence type="ECO:0000256" key="13">
    <source>
        <dbReference type="SAM" id="Phobius"/>
    </source>
</evidence>
<evidence type="ECO:0000259" key="15">
    <source>
        <dbReference type="PROSITE" id="PS50011"/>
    </source>
</evidence>
<evidence type="ECO:0000256" key="3">
    <source>
        <dbReference type="ARBA" id="ARBA00022679"/>
    </source>
</evidence>
<sequence>MMTLFLLWIQVLQSLLCVTKMASSFPENSSFIAKQGCADHCGGVLIPYPFGIGENCFHDAWYEIICNVSFNPPKPFLHLLNFEVVDISWNGRYRNQNLTLQYAEGGDNDHQILKLIMAPKSICVGDAMDPIDIRNSSYRFIRKDNVLLVDGCSGNAVLTDGLGDNLAECDTVCSGNINHVTAKKSCRNGIGCCIAPISSKVTFFGFLNMSLNESRTVPPNACNMVVALVDSSSAHSYATGNSTLDELHPTTVLRWWATYMPIFSSDNVTCVGSSKSQTCLCNFPYEGNPYLPNGCQVARECRKCRGRCQGQSNMSGTYYCKKDPLAKLVEILGGTTGLLLLCCANFTCLCYCLKKRKHQKMKDRWFQKNGGMLLQKQQFPSFQNSNEPTTPRIFTSNELKAATKNYSRENILGKGGYGTVYKGLVRDQVVAVKKSQLSGEIQVEQFINEVIILTQVNHRHVVKLLGCCLETEIPLLVYEFVSNGSLYDLIHGEGSSVFLSWENCLRIATEAADAFAYLHSAASIPVIHRDIKSSNILLDENFMTKVSDFGGSRLVPMDQTQVTTLVQGTLGYLDPEYFQTSHLSEKSDVYSFGVVLAELLTRRKPIIWERGIEQRNLATHFLSAMKNNQFFSILEPRLMMETTPEQLIAVAELVRRCLSLNGEKRPSMKQVARKLDSLRKYDEKYAGIKEADEEQNNASVVEFESHCCLQFEEGDSSRLCTMEEDMITEMRYPR</sequence>
<evidence type="ECO:0000313" key="17">
    <source>
        <dbReference type="RefSeq" id="XP_021866450.2"/>
    </source>
</evidence>
<feature type="domain" description="Protein kinase" evidence="15">
    <location>
        <begin position="406"/>
        <end position="678"/>
    </location>
</feature>
<dbReference type="SUPFAM" id="SSF56112">
    <property type="entry name" value="Protein kinase-like (PK-like)"/>
    <property type="match status" value="1"/>
</dbReference>
<keyword evidence="13" id="KW-0472">Membrane</keyword>
<keyword evidence="4 14" id="KW-0732">Signal</keyword>
<dbReference type="Pfam" id="PF07714">
    <property type="entry name" value="PK_Tyr_Ser-Thr"/>
    <property type="match status" value="1"/>
</dbReference>
<reference evidence="17" key="2">
    <citation type="submission" date="2025-08" db="UniProtKB">
        <authorList>
            <consortium name="RefSeq"/>
        </authorList>
    </citation>
    <scope>IDENTIFICATION</scope>
    <source>
        <tissue evidence="17">Leaf</tissue>
    </source>
</reference>
<dbReference type="AlphaFoldDB" id="A0A9R0JH84"/>
<keyword evidence="2" id="KW-0723">Serine/threonine-protein kinase</keyword>
<comment type="catalytic activity">
    <reaction evidence="11">
        <text>L-threonyl-[protein] + ATP = O-phospho-L-threonyl-[protein] + ADP + H(+)</text>
        <dbReference type="Rhea" id="RHEA:46608"/>
        <dbReference type="Rhea" id="RHEA-COMP:11060"/>
        <dbReference type="Rhea" id="RHEA-COMP:11605"/>
        <dbReference type="ChEBI" id="CHEBI:15378"/>
        <dbReference type="ChEBI" id="CHEBI:30013"/>
        <dbReference type="ChEBI" id="CHEBI:30616"/>
        <dbReference type="ChEBI" id="CHEBI:61977"/>
        <dbReference type="ChEBI" id="CHEBI:456216"/>
    </reaction>
</comment>
<dbReference type="CDD" id="cd14066">
    <property type="entry name" value="STKc_IRAK"/>
    <property type="match status" value="1"/>
</dbReference>
<protein>
    <submittedName>
        <fullName evidence="17">Wall-associated receptor kinase-like 16 isoform X1</fullName>
    </submittedName>
</protein>
<dbReference type="Proteomes" id="UP000813463">
    <property type="component" value="Chromosome 4"/>
</dbReference>
<accession>A0A9R0JH84</accession>
<evidence type="ECO:0000256" key="10">
    <source>
        <dbReference type="ARBA" id="ARBA00047558"/>
    </source>
</evidence>
<keyword evidence="6" id="KW-0418">Kinase</keyword>
<organism evidence="16 17">
    <name type="scientific">Spinacia oleracea</name>
    <name type="common">Spinach</name>
    <dbReference type="NCBI Taxonomy" id="3562"/>
    <lineage>
        <taxon>Eukaryota</taxon>
        <taxon>Viridiplantae</taxon>
        <taxon>Streptophyta</taxon>
        <taxon>Embryophyta</taxon>
        <taxon>Tracheophyta</taxon>
        <taxon>Spermatophyta</taxon>
        <taxon>Magnoliopsida</taxon>
        <taxon>eudicotyledons</taxon>
        <taxon>Gunneridae</taxon>
        <taxon>Pentapetalae</taxon>
        <taxon>Caryophyllales</taxon>
        <taxon>Chenopodiaceae</taxon>
        <taxon>Chenopodioideae</taxon>
        <taxon>Anserineae</taxon>
        <taxon>Spinacia</taxon>
    </lineage>
</organism>
<dbReference type="PROSITE" id="PS00108">
    <property type="entry name" value="PROTEIN_KINASE_ST"/>
    <property type="match status" value="1"/>
</dbReference>
<dbReference type="GO" id="GO:0005886">
    <property type="term" value="C:plasma membrane"/>
    <property type="evidence" value="ECO:0000318"/>
    <property type="project" value="GO_Central"/>
</dbReference>
<dbReference type="RefSeq" id="XP_021866450.2">
    <property type="nucleotide sequence ID" value="XM_022010758.2"/>
</dbReference>
<evidence type="ECO:0000256" key="9">
    <source>
        <dbReference type="ARBA" id="ARBA00023180"/>
    </source>
</evidence>
<evidence type="ECO:0000313" key="16">
    <source>
        <dbReference type="Proteomes" id="UP000813463"/>
    </source>
</evidence>
<keyword evidence="3" id="KW-0808">Transferase</keyword>
<evidence type="ECO:0000256" key="8">
    <source>
        <dbReference type="ARBA" id="ARBA00023157"/>
    </source>
</evidence>
<gene>
    <name evidence="17" type="primary">LOC110805137</name>
</gene>
<dbReference type="Gene3D" id="3.30.200.20">
    <property type="entry name" value="Phosphorylase Kinase, domain 1"/>
    <property type="match status" value="1"/>
</dbReference>
<keyword evidence="13" id="KW-1133">Transmembrane helix</keyword>
<keyword evidence="5 12" id="KW-0547">Nucleotide-binding</keyword>
<dbReference type="PROSITE" id="PS50011">
    <property type="entry name" value="PROTEIN_KINASE_DOM"/>
    <property type="match status" value="1"/>
</dbReference>
<evidence type="ECO:0000256" key="6">
    <source>
        <dbReference type="ARBA" id="ARBA00022777"/>
    </source>
</evidence>
<evidence type="ECO:0000256" key="14">
    <source>
        <dbReference type="SAM" id="SignalP"/>
    </source>
</evidence>
<dbReference type="Gene3D" id="1.10.510.10">
    <property type="entry name" value="Transferase(Phosphotransferase) domain 1"/>
    <property type="match status" value="1"/>
</dbReference>
<evidence type="ECO:0000256" key="4">
    <source>
        <dbReference type="ARBA" id="ARBA00022729"/>
    </source>
</evidence>
<evidence type="ECO:0000256" key="1">
    <source>
        <dbReference type="ARBA" id="ARBA00004479"/>
    </source>
</evidence>
<keyword evidence="8" id="KW-1015">Disulfide bond</keyword>